<feature type="region of interest" description="Disordered" evidence="1">
    <location>
        <begin position="1"/>
        <end position="87"/>
    </location>
</feature>
<dbReference type="EMBL" id="GEZM01063984">
    <property type="protein sequence ID" value="JAV68879.1"/>
    <property type="molecule type" value="Transcribed_RNA"/>
</dbReference>
<evidence type="ECO:0000313" key="2">
    <source>
        <dbReference type="EMBL" id="JAV68879.1"/>
    </source>
</evidence>
<feature type="region of interest" description="Disordered" evidence="1">
    <location>
        <begin position="307"/>
        <end position="329"/>
    </location>
</feature>
<organism evidence="2">
    <name type="scientific">Photinus pyralis</name>
    <name type="common">Common eastern firefly</name>
    <name type="synonym">Lampyris pyralis</name>
    <dbReference type="NCBI Taxonomy" id="7054"/>
    <lineage>
        <taxon>Eukaryota</taxon>
        <taxon>Metazoa</taxon>
        <taxon>Ecdysozoa</taxon>
        <taxon>Arthropoda</taxon>
        <taxon>Hexapoda</taxon>
        <taxon>Insecta</taxon>
        <taxon>Pterygota</taxon>
        <taxon>Neoptera</taxon>
        <taxon>Endopterygota</taxon>
        <taxon>Coleoptera</taxon>
        <taxon>Polyphaga</taxon>
        <taxon>Elateriformia</taxon>
        <taxon>Elateroidea</taxon>
        <taxon>Lampyridae</taxon>
        <taxon>Lampyrinae</taxon>
        <taxon>Photinus</taxon>
    </lineage>
</organism>
<feature type="compositionally biased region" description="Acidic residues" evidence="1">
    <location>
        <begin position="30"/>
        <end position="41"/>
    </location>
</feature>
<protein>
    <submittedName>
        <fullName evidence="2">Uncharacterized protein</fullName>
    </submittedName>
</protein>
<sequence length="824" mass="91374">MDPVENPPAEDDAPNVNPNTNVQFNAPEIDTPENADGEVSFDEVTAYSEHPGSDDFTSLRSFRKPRKDGDLGEQSNPDEEETESEATLQGAELDQILGEPDVEHALQQAEVGQVLPEAESEKILQEADLKQTLQEPKDEPTLQETEVERTLQNAEFEQRLQEPDLYKSLQEADMLNRIAQQLRARASALKSRGEAVASSKPFNEKVTSVIQTTLSVMQLEVAPLIEMTMRSGNVSTDTHIEDIANGVDLEKPPPGDDANVKRSANVCCECHPTNAGAAVPAVMSRDATPSEANSFFCQTEDTSCLAKDSTHPTDKGKPSRIPMPSGRGCVSERKRKEFFIPVTCCSDKSAGVQTVLSLGKRLQSESLNSLSETESCRVETPNETSRLRPSRSYNIKLSGKDSAKVIKLKIRPFQERGADESRCGHDTDKIPVKLNQSSKSAILITITTSQPRVEARSSHSCPHVNSCKRLQPLSSKSTSCKEIPICPAALKMDKGTAVSNVSRSVLNEASSDANLTGAALNTVTTSEVGNVTETDSPSFSPAKCTCTNNQFDTYKTDPIMIAMETCETELKPLRRAFNELQQKVRDLKVPEMKGCFCETVLQTEGKPVQPRCAHFTPARILHHRSLPYGKLPLPIIPTRAPIELSTLHTSAVASSPVINSSRRRQHHSCCCKRKNRHVERKDKETQHKVRIDQESAPFCKRKYVANHMYDSSPFSAFRAYPLFYNTEMEGNQNCIEDILKNKCINEDHEVNESESCDSFVGRQRNGCCRKLSSRTLSKDKKENSVKSASSTTRLRFHKKYFDLQNLPKGQAIRADPDDFLISKD</sequence>
<evidence type="ECO:0000256" key="1">
    <source>
        <dbReference type="SAM" id="MobiDB-lite"/>
    </source>
</evidence>
<name>A0A1Y1L5B7_PHOPY</name>
<proteinExistence type="predicted"/>
<accession>A0A1Y1L5B7</accession>
<feature type="compositionally biased region" description="Basic and acidic residues" evidence="1">
    <location>
        <begin position="308"/>
        <end position="317"/>
    </location>
</feature>
<reference evidence="2" key="1">
    <citation type="journal article" date="2016" name="Sci. Rep.">
        <title>Molecular characterization of firefly nuptial gifts: a multi-omics approach sheds light on postcopulatory sexual selection.</title>
        <authorList>
            <person name="Al-Wathiqui N."/>
            <person name="Fallon T.R."/>
            <person name="South A."/>
            <person name="Weng J.K."/>
            <person name="Lewis S.M."/>
        </authorList>
    </citation>
    <scope>NUCLEOTIDE SEQUENCE</scope>
</reference>
<dbReference type="AlphaFoldDB" id="A0A1Y1L5B7"/>